<organism evidence="2 3">
    <name type="scientific">Elsinoe ampelina</name>
    <dbReference type="NCBI Taxonomy" id="302913"/>
    <lineage>
        <taxon>Eukaryota</taxon>
        <taxon>Fungi</taxon>
        <taxon>Dikarya</taxon>
        <taxon>Ascomycota</taxon>
        <taxon>Pezizomycotina</taxon>
        <taxon>Dothideomycetes</taxon>
        <taxon>Dothideomycetidae</taxon>
        <taxon>Myriangiales</taxon>
        <taxon>Elsinoaceae</taxon>
        <taxon>Elsinoe</taxon>
    </lineage>
</organism>
<feature type="compositionally biased region" description="Basic residues" evidence="1">
    <location>
        <begin position="299"/>
        <end position="308"/>
    </location>
</feature>
<feature type="compositionally biased region" description="Low complexity" evidence="1">
    <location>
        <begin position="266"/>
        <end position="278"/>
    </location>
</feature>
<accession>A0A6A6GD75</accession>
<dbReference type="EMBL" id="ML992506">
    <property type="protein sequence ID" value="KAF2223559.1"/>
    <property type="molecule type" value="Genomic_DNA"/>
</dbReference>
<feature type="region of interest" description="Disordered" evidence="1">
    <location>
        <begin position="209"/>
        <end position="308"/>
    </location>
</feature>
<evidence type="ECO:0000313" key="3">
    <source>
        <dbReference type="Proteomes" id="UP000799538"/>
    </source>
</evidence>
<sequence>MDEIHHWKTIAKSDFDRILKHYPAVIPDKLKDLDQKRLIDIPKATDKRRHSKEGVHLTKDEVVTLVKWKLSHGTFRPRLLSLASSNNAIPATTAEAFALLPSHPPIPAATAIAALKQLTSLSGIGPATASLLLSTVFPDELLFFSDELFRWVTWDDEKGGTGWDRKIGYTVKEYELLIGRVAEIRQRLGVAARDIECVAYVLGKTKGEGIGGEQAASKSEQQVRGEEDADEQSKQTEHESLAKDEYDPGDPKEKPTAAAKSKSQIPAKVTKPVATKAKPPSKTKPPTKRAEDDLAGPQRRSKRLKPSS</sequence>
<proteinExistence type="predicted"/>
<evidence type="ECO:0000313" key="2">
    <source>
        <dbReference type="EMBL" id="KAF2223559.1"/>
    </source>
</evidence>
<keyword evidence="3" id="KW-1185">Reference proteome</keyword>
<dbReference type="AlphaFoldDB" id="A0A6A6GD75"/>
<dbReference type="Proteomes" id="UP000799538">
    <property type="component" value="Unassembled WGS sequence"/>
</dbReference>
<gene>
    <name evidence="2" type="ORF">BDZ85DRAFT_111184</name>
</gene>
<dbReference type="PANTHER" id="PTHR21521:SF0">
    <property type="entry name" value="AMUN, ISOFORM A"/>
    <property type="match status" value="1"/>
</dbReference>
<dbReference type="OrthoDB" id="8249012at2759"/>
<reference evidence="3" key="1">
    <citation type="journal article" date="2020" name="Stud. Mycol.">
        <title>101 Dothideomycetes genomes: A test case for predicting lifestyles and emergence of pathogens.</title>
        <authorList>
            <person name="Haridas S."/>
            <person name="Albert R."/>
            <person name="Binder M."/>
            <person name="Bloem J."/>
            <person name="LaButti K."/>
            <person name="Salamov A."/>
            <person name="Andreopoulos B."/>
            <person name="Baker S."/>
            <person name="Barry K."/>
            <person name="Bills G."/>
            <person name="Bluhm B."/>
            <person name="Cannon C."/>
            <person name="Castanera R."/>
            <person name="Culley D."/>
            <person name="Daum C."/>
            <person name="Ezra D."/>
            <person name="Gonzalez J."/>
            <person name="Henrissat B."/>
            <person name="Kuo A."/>
            <person name="Liang C."/>
            <person name="Lipzen A."/>
            <person name="Lutzoni F."/>
            <person name="Magnuson J."/>
            <person name="Mondo S."/>
            <person name="Nolan M."/>
            <person name="Ohm R."/>
            <person name="Pangilinan J."/>
            <person name="Park H.-J."/>
            <person name="Ramirez L."/>
            <person name="Alfaro M."/>
            <person name="Sun H."/>
            <person name="Tritt A."/>
            <person name="Yoshinaga Y."/>
            <person name="Zwiers L.-H."/>
            <person name="Turgeon B."/>
            <person name="Goodwin S."/>
            <person name="Spatafora J."/>
            <person name="Crous P."/>
            <person name="Grigoriev I."/>
        </authorList>
    </citation>
    <scope>NUCLEOTIDE SEQUENCE [LARGE SCALE GENOMIC DNA]</scope>
    <source>
        <strain evidence="3">CECT 20119</strain>
    </source>
</reference>
<dbReference type="PANTHER" id="PTHR21521">
    <property type="entry name" value="AMUN, ISOFORM A"/>
    <property type="match status" value="1"/>
</dbReference>
<name>A0A6A6GD75_9PEZI</name>
<feature type="compositionally biased region" description="Basic and acidic residues" evidence="1">
    <location>
        <begin position="221"/>
        <end position="255"/>
    </location>
</feature>
<protein>
    <submittedName>
        <fullName evidence="2">Uncharacterized protein</fullName>
    </submittedName>
</protein>
<evidence type="ECO:0000256" key="1">
    <source>
        <dbReference type="SAM" id="MobiDB-lite"/>
    </source>
</evidence>